<name>A0AA87CUE9_PROST</name>
<keyword evidence="1" id="KW-0812">Transmembrane</keyword>
<organism evidence="2 3">
    <name type="scientific">Providencia stuartii ATCC 25827</name>
    <dbReference type="NCBI Taxonomy" id="471874"/>
    <lineage>
        <taxon>Bacteria</taxon>
        <taxon>Pseudomonadati</taxon>
        <taxon>Pseudomonadota</taxon>
        <taxon>Gammaproteobacteria</taxon>
        <taxon>Enterobacterales</taxon>
        <taxon>Morganellaceae</taxon>
        <taxon>Providencia</taxon>
    </lineage>
</organism>
<evidence type="ECO:0000313" key="2">
    <source>
        <dbReference type="EMBL" id="EDU60840.1"/>
    </source>
</evidence>
<reference evidence="3" key="2">
    <citation type="submission" date="2008-04" db="EMBL/GenBank/DDBJ databases">
        <title>Draft genome sequence of Providencia stuartii(ATCC 25827).</title>
        <authorList>
            <person name="Sudarsanam P."/>
            <person name="Ley R."/>
            <person name="Guruge J."/>
            <person name="Turnbaugh P.J."/>
            <person name="Mahowald M."/>
            <person name="Liep D."/>
            <person name="Gordon J."/>
        </authorList>
    </citation>
    <scope>NUCLEOTIDE SEQUENCE [LARGE SCALE GENOMIC DNA]</scope>
    <source>
        <strain evidence="3">ATCC 25827</strain>
    </source>
</reference>
<keyword evidence="1" id="KW-0472">Membrane</keyword>
<gene>
    <name evidence="2" type="ORF">PROSTU_01377</name>
</gene>
<dbReference type="AlphaFoldDB" id="A0AA87CUE9"/>
<sequence>MDHAIHGFCQPAFASFFAATWGADNACRVSTVSLVIIFSLIDLLISNLLQLIDIQSVEVISALIFYHFYQIIYLVVFKYIYI</sequence>
<dbReference type="Proteomes" id="UP000004506">
    <property type="component" value="Unassembled WGS sequence"/>
</dbReference>
<proteinExistence type="predicted"/>
<feature type="transmembrane region" description="Helical" evidence="1">
    <location>
        <begin position="59"/>
        <end position="81"/>
    </location>
</feature>
<comment type="caution">
    <text evidence="2">The sequence shown here is derived from an EMBL/GenBank/DDBJ whole genome shotgun (WGS) entry which is preliminary data.</text>
</comment>
<accession>A0AA87CUE9</accession>
<reference evidence="3" key="1">
    <citation type="submission" date="2008-04" db="EMBL/GenBank/DDBJ databases">
        <title>Draft genome sequence of Providencia stuartii (ATCC 25827).</title>
        <authorList>
            <person name="Sudarsanam P."/>
            <person name="Ley R."/>
            <person name="Guruge J."/>
            <person name="Turnbaugh P.J."/>
            <person name="Mahowald M."/>
            <person name="Liep D."/>
            <person name="Gordon J."/>
        </authorList>
    </citation>
    <scope>NUCLEOTIDE SEQUENCE [LARGE SCALE GENOMIC DNA]</scope>
    <source>
        <strain evidence="3">ATCC 25827</strain>
    </source>
</reference>
<evidence type="ECO:0000256" key="1">
    <source>
        <dbReference type="SAM" id="Phobius"/>
    </source>
</evidence>
<reference evidence="2 3" key="3">
    <citation type="submission" date="2008-05" db="EMBL/GenBank/DDBJ databases">
        <authorList>
            <person name="Fulton L."/>
            <person name="Clifton S."/>
            <person name="Fulton B."/>
            <person name="Xu J."/>
            <person name="Minx P."/>
            <person name="Pepin K.H."/>
            <person name="Johnson M."/>
            <person name="Thiruvilangam P."/>
            <person name="Bhonagiri V."/>
            <person name="Nash W.E."/>
            <person name="Mardis E.R."/>
            <person name="Wilson R.K."/>
        </authorList>
    </citation>
    <scope>NUCLEOTIDE SEQUENCE [LARGE SCALE GENOMIC DNA]</scope>
    <source>
        <strain evidence="2 3">ATCC 25827</strain>
    </source>
</reference>
<evidence type="ECO:0000313" key="3">
    <source>
        <dbReference type="Proteomes" id="UP000004506"/>
    </source>
</evidence>
<keyword evidence="1" id="KW-1133">Transmembrane helix</keyword>
<protein>
    <submittedName>
        <fullName evidence="2">Uncharacterized protein</fullName>
    </submittedName>
</protein>
<dbReference type="EMBL" id="ABJD02000099">
    <property type="protein sequence ID" value="EDU60840.1"/>
    <property type="molecule type" value="Genomic_DNA"/>
</dbReference>
<feature type="transmembrane region" description="Helical" evidence="1">
    <location>
        <begin position="32"/>
        <end position="52"/>
    </location>
</feature>